<evidence type="ECO:0000259" key="9">
    <source>
        <dbReference type="SMART" id="SM00922"/>
    </source>
</evidence>
<dbReference type="InterPro" id="IPR036849">
    <property type="entry name" value="Enolase-like_C_sf"/>
</dbReference>
<dbReference type="EMBL" id="BRVS01000026">
    <property type="protein sequence ID" value="GLB69055.1"/>
    <property type="molecule type" value="Genomic_DNA"/>
</dbReference>
<dbReference type="SUPFAM" id="SSF54826">
    <property type="entry name" value="Enolase N-terminal domain-like"/>
    <property type="match status" value="1"/>
</dbReference>
<comment type="similarity">
    <text evidence="4">Belongs to the mandelate racemase/muconate lactonizing enzyme family. GlucD subfamily.</text>
</comment>
<reference evidence="10 11" key="1">
    <citation type="journal article" date="2023" name="Int. J. Syst. Evol. Microbiol.">
        <title>Arthrobacter mangrovi sp. nov., an actinobacterium isolated from the rhizosphere of a mangrove.</title>
        <authorList>
            <person name="Hamada M."/>
            <person name="Saitou S."/>
            <person name="Enomoto N."/>
            <person name="Nanri K."/>
            <person name="Hidaka K."/>
            <person name="Miura T."/>
            <person name="Tamura T."/>
        </authorList>
    </citation>
    <scope>NUCLEOTIDE SEQUENCE [LARGE SCALE GENOMIC DNA]</scope>
    <source>
        <strain evidence="10 11">NBRC 112813</strain>
    </source>
</reference>
<dbReference type="Gene3D" id="3.20.20.120">
    <property type="entry name" value="Enolase-like C-terminal domain"/>
    <property type="match status" value="1"/>
</dbReference>
<dbReference type="Pfam" id="PF02746">
    <property type="entry name" value="MR_MLE_N"/>
    <property type="match status" value="1"/>
</dbReference>
<evidence type="ECO:0000256" key="3">
    <source>
        <dbReference type="ARBA" id="ARBA00005183"/>
    </source>
</evidence>
<dbReference type="CDD" id="cd03323">
    <property type="entry name" value="D-glucarate_dehydratase"/>
    <property type="match status" value="1"/>
</dbReference>
<dbReference type="RefSeq" id="WP_264797140.1">
    <property type="nucleotide sequence ID" value="NZ_BRVS01000026.1"/>
</dbReference>
<protein>
    <recommendedName>
        <fullName evidence="5">glucarate dehydratase</fullName>
        <ecNumber evidence="5">4.2.1.40</ecNumber>
    </recommendedName>
</protein>
<keyword evidence="6" id="KW-0479">Metal-binding</keyword>
<keyword evidence="7" id="KW-0460">Magnesium</keyword>
<sequence length="439" mass="46385">MSVADAAPVTGLSSEHLGQVAITGITITPVAFADPPLLNTVGVHEPFALRAIVQVHTDAGVTGLGETYGDAGHLQRLHLAAEALTGADVFNINRMRQAVARALAADTVQGGHGMSGMVTGSSTADRVLSPFDVAALDIQGKLLGRPVSDLLGGAVRDSVAFSGYLFYKWATHPGFEPDPWGPALDPDGIVAQARTMVDGYGFSALKLKGGVFAPDQEVAAIKALREEFPDLPLRLDPNAAWTVETSIKVGKELDGVLEYLEDPTPGIEGMAEVRANVPMPLATNMCVVSFNDVPPAIAAGAVDVILSDHHFWGGLRRSQTLAGLTETFGLGLSMHSNSHLGISLAAMVHLAAATPNLDYACDTHWPWKKGDEDIVAPGALTFTDGAVAVPTAPGLGVELDADNLEKLHRQYLDCGLTSRDDTGYMQRIDPDYTLESPRW</sequence>
<keyword evidence="8" id="KW-0456">Lyase</keyword>
<comment type="caution">
    <text evidence="10">The sequence shown here is derived from an EMBL/GenBank/DDBJ whole genome shotgun (WGS) entry which is preliminary data.</text>
</comment>
<proteinExistence type="inferred from homology"/>
<dbReference type="SFLD" id="SFLDS00001">
    <property type="entry name" value="Enolase"/>
    <property type="match status" value="1"/>
</dbReference>
<dbReference type="InterPro" id="IPR029017">
    <property type="entry name" value="Enolase-like_N"/>
</dbReference>
<organism evidence="10 11">
    <name type="scientific">Arthrobacter mangrovi</name>
    <dbReference type="NCBI Taxonomy" id="2966350"/>
    <lineage>
        <taxon>Bacteria</taxon>
        <taxon>Bacillati</taxon>
        <taxon>Actinomycetota</taxon>
        <taxon>Actinomycetes</taxon>
        <taxon>Micrococcales</taxon>
        <taxon>Micrococcaceae</taxon>
        <taxon>Arthrobacter</taxon>
    </lineage>
</organism>
<dbReference type="InterPro" id="IPR029065">
    <property type="entry name" value="Enolase_C-like"/>
</dbReference>
<comment type="catalytic activity">
    <reaction evidence="1">
        <text>D-glucarate = 5-dehydro-4-deoxy-D-glucarate + H2O</text>
        <dbReference type="Rhea" id="RHEA:14573"/>
        <dbReference type="ChEBI" id="CHEBI:15377"/>
        <dbReference type="ChEBI" id="CHEBI:30612"/>
        <dbReference type="ChEBI" id="CHEBI:42819"/>
        <dbReference type="EC" id="4.2.1.40"/>
    </reaction>
</comment>
<dbReference type="PANTHER" id="PTHR48080:SF4">
    <property type="entry name" value="GLUCARATE DEHYDRATASE"/>
    <property type="match status" value="1"/>
</dbReference>
<keyword evidence="11" id="KW-1185">Reference proteome</keyword>
<dbReference type="EC" id="4.2.1.40" evidence="5"/>
<evidence type="ECO:0000313" key="10">
    <source>
        <dbReference type="EMBL" id="GLB69055.1"/>
    </source>
</evidence>
<dbReference type="SFLD" id="SFLDG00055">
    <property type="entry name" value="glucarate_dehydratase"/>
    <property type="match status" value="1"/>
</dbReference>
<dbReference type="InterPro" id="IPR034593">
    <property type="entry name" value="DgoD-like"/>
</dbReference>
<gene>
    <name evidence="10" type="ORF">AHIS1636_34980</name>
</gene>
<dbReference type="InterPro" id="IPR013341">
    <property type="entry name" value="Mandelate_racemase_N_dom"/>
</dbReference>
<evidence type="ECO:0000313" key="11">
    <source>
        <dbReference type="Proteomes" id="UP001209654"/>
    </source>
</evidence>
<dbReference type="InterPro" id="IPR034598">
    <property type="entry name" value="GlucD-like"/>
</dbReference>
<dbReference type="Pfam" id="PF13378">
    <property type="entry name" value="MR_MLE_C"/>
    <property type="match status" value="1"/>
</dbReference>
<dbReference type="Gene3D" id="3.30.390.10">
    <property type="entry name" value="Enolase-like, N-terminal domain"/>
    <property type="match status" value="1"/>
</dbReference>
<dbReference type="SUPFAM" id="SSF51604">
    <property type="entry name" value="Enolase C-terminal domain-like"/>
    <property type="match status" value="1"/>
</dbReference>
<evidence type="ECO:0000256" key="4">
    <source>
        <dbReference type="ARBA" id="ARBA00009938"/>
    </source>
</evidence>
<dbReference type="InterPro" id="IPR013342">
    <property type="entry name" value="Mandelate_racemase_C"/>
</dbReference>
<dbReference type="SMART" id="SM00922">
    <property type="entry name" value="MR_MLE"/>
    <property type="match status" value="1"/>
</dbReference>
<dbReference type="Proteomes" id="UP001209654">
    <property type="component" value="Unassembled WGS sequence"/>
</dbReference>
<accession>A0ABQ5MYW8</accession>
<dbReference type="PANTHER" id="PTHR48080">
    <property type="entry name" value="D-GALACTONATE DEHYDRATASE-RELATED"/>
    <property type="match status" value="1"/>
</dbReference>
<evidence type="ECO:0000256" key="1">
    <source>
        <dbReference type="ARBA" id="ARBA00001426"/>
    </source>
</evidence>
<evidence type="ECO:0000256" key="8">
    <source>
        <dbReference type="ARBA" id="ARBA00023239"/>
    </source>
</evidence>
<feature type="domain" description="Mandelate racemase/muconate lactonizing enzyme C-terminal" evidence="9">
    <location>
        <begin position="186"/>
        <end position="280"/>
    </location>
</feature>
<evidence type="ECO:0000256" key="6">
    <source>
        <dbReference type="ARBA" id="ARBA00022723"/>
    </source>
</evidence>
<evidence type="ECO:0000256" key="7">
    <source>
        <dbReference type="ARBA" id="ARBA00022842"/>
    </source>
</evidence>
<evidence type="ECO:0000256" key="5">
    <source>
        <dbReference type="ARBA" id="ARBA00011973"/>
    </source>
</evidence>
<name>A0ABQ5MYW8_9MICC</name>
<evidence type="ECO:0000256" key="2">
    <source>
        <dbReference type="ARBA" id="ARBA00001946"/>
    </source>
</evidence>
<comment type="pathway">
    <text evidence="3">Carbohydrate acid metabolism; D-glucarate degradation; 2,5-dioxopentanoate from D-glucarate: step 1/2.</text>
</comment>
<comment type="cofactor">
    <cofactor evidence="2">
        <name>Mg(2+)</name>
        <dbReference type="ChEBI" id="CHEBI:18420"/>
    </cofactor>
</comment>